<feature type="transmembrane region" description="Helical" evidence="1">
    <location>
        <begin position="456"/>
        <end position="478"/>
    </location>
</feature>
<feature type="transmembrane region" description="Helical" evidence="1">
    <location>
        <begin position="97"/>
        <end position="121"/>
    </location>
</feature>
<keyword evidence="1" id="KW-0472">Membrane</keyword>
<feature type="transmembrane region" description="Helical" evidence="1">
    <location>
        <begin position="168"/>
        <end position="187"/>
    </location>
</feature>
<comment type="caution">
    <text evidence="2">The sequence shown here is derived from an EMBL/GenBank/DDBJ whole genome shotgun (WGS) entry which is preliminary data.</text>
</comment>
<reference evidence="2 3" key="1">
    <citation type="submission" date="2019-09" db="EMBL/GenBank/DDBJ databases">
        <title>Polymorphobacter sp. isolated from a lake in China.</title>
        <authorList>
            <person name="Liu Z."/>
        </authorList>
    </citation>
    <scope>NUCLEOTIDE SEQUENCE [LARGE SCALE GENOMIC DNA]</scope>
    <source>
        <strain evidence="2 3">D40P</strain>
    </source>
</reference>
<feature type="transmembrane region" description="Helical" evidence="1">
    <location>
        <begin position="240"/>
        <end position="263"/>
    </location>
</feature>
<organism evidence="2 3">
    <name type="scientific">Sandarakinorhabdus fusca</name>
    <dbReference type="NCBI Taxonomy" id="1439888"/>
    <lineage>
        <taxon>Bacteria</taxon>
        <taxon>Pseudomonadati</taxon>
        <taxon>Pseudomonadota</taxon>
        <taxon>Alphaproteobacteria</taxon>
        <taxon>Sphingomonadales</taxon>
        <taxon>Sphingosinicellaceae</taxon>
        <taxon>Sandarakinorhabdus</taxon>
    </lineage>
</organism>
<dbReference type="AlphaFoldDB" id="A0A7C9KYS2"/>
<dbReference type="Proteomes" id="UP000481327">
    <property type="component" value="Unassembled WGS sequence"/>
</dbReference>
<dbReference type="EMBL" id="WIOL01000009">
    <property type="protein sequence ID" value="MQT18646.1"/>
    <property type="molecule type" value="Genomic_DNA"/>
</dbReference>
<protein>
    <recommendedName>
        <fullName evidence="4">DUF2142 domain-containing protein</fullName>
    </recommendedName>
</protein>
<evidence type="ECO:0008006" key="4">
    <source>
        <dbReference type="Google" id="ProtNLM"/>
    </source>
</evidence>
<name>A0A7C9KYS2_9SPHN</name>
<keyword evidence="1" id="KW-1133">Transmembrane helix</keyword>
<dbReference type="OrthoDB" id="7238679at2"/>
<accession>A0A7C9KYS2</accession>
<keyword evidence="1" id="KW-0812">Transmembrane</keyword>
<feature type="transmembrane region" description="Helical" evidence="1">
    <location>
        <begin position="484"/>
        <end position="502"/>
    </location>
</feature>
<sequence length="505" mass="53469">MMRERLVACLAVLVGAVLLLVPAAINRAPFIFYDTTHYLEVGQSILAPAHLRFAIFDRAAPAATPAAPAVATPPAAAMSTGPDQHESLAYIGGRSPYYSVVLVLLVGVIGLWGAVFVQALIGSYLGWRVVALGGGTQRLRAARLLALLALLAIASTLPYFVGYVMPDIYAGYALVALALLMVPPALLPVPHRVALTAIAIFSVLAHATNLALAVMAVVFGAVVLRWSGLRWRATGARLKWAGAALGLGLLGAPLFALACLLALGDTPQSPPYLVARVLADGPGRVYLADVCGRTEAPAICAFKDKRLDNHNDILWSTEAERSVFQAADYATKRQLKREELRFVLGAVAHSPRLALDAAVHNAAAQLSTFAIAGEIGATKRSWETMLNAAIPSAGEQITDSRGFRGSYPFAVVDPVQIAGFVAGLAGLAVFLLRAENRAVWHHSGADDPDLMARRQLVGLVLALLAIFVLNAVMCGVLSGPTPRYQGRLTWLVPALALVLLGGRRR</sequence>
<gene>
    <name evidence="2" type="ORF">F3168_15450</name>
</gene>
<feature type="transmembrane region" description="Helical" evidence="1">
    <location>
        <begin position="194"/>
        <end position="220"/>
    </location>
</feature>
<proteinExistence type="predicted"/>
<evidence type="ECO:0000313" key="3">
    <source>
        <dbReference type="Proteomes" id="UP000481327"/>
    </source>
</evidence>
<evidence type="ECO:0000256" key="1">
    <source>
        <dbReference type="SAM" id="Phobius"/>
    </source>
</evidence>
<feature type="transmembrane region" description="Helical" evidence="1">
    <location>
        <begin position="142"/>
        <end position="162"/>
    </location>
</feature>
<evidence type="ECO:0000313" key="2">
    <source>
        <dbReference type="EMBL" id="MQT18646.1"/>
    </source>
</evidence>
<dbReference type="RefSeq" id="WP_152579122.1">
    <property type="nucleotide sequence ID" value="NZ_JAATJI010000001.1"/>
</dbReference>
<keyword evidence="3" id="KW-1185">Reference proteome</keyword>